<dbReference type="GO" id="GO:0008973">
    <property type="term" value="F:phosphopentomutase activity"/>
    <property type="evidence" value="ECO:0007669"/>
    <property type="project" value="TreeGrafter"/>
</dbReference>
<keyword evidence="3" id="KW-0413">Isomerase</keyword>
<dbReference type="SUPFAM" id="SSF53738">
    <property type="entry name" value="Phosphoglucomutase, first 3 domains"/>
    <property type="match status" value="1"/>
</dbReference>
<evidence type="ECO:0000256" key="1">
    <source>
        <dbReference type="ARBA" id="ARBA00022723"/>
    </source>
</evidence>
<dbReference type="GO" id="GO:0005975">
    <property type="term" value="P:carbohydrate metabolic process"/>
    <property type="evidence" value="ECO:0007669"/>
    <property type="project" value="InterPro"/>
</dbReference>
<evidence type="ECO:0000313" key="7">
    <source>
        <dbReference type="Proteomes" id="UP000007879"/>
    </source>
</evidence>
<keyword evidence="4" id="KW-0732">Signal</keyword>
<dbReference type="AlphaFoldDB" id="A0AAN0JPQ2"/>
<dbReference type="GO" id="GO:0005634">
    <property type="term" value="C:nucleus"/>
    <property type="evidence" value="ECO:0007669"/>
    <property type="project" value="TreeGrafter"/>
</dbReference>
<keyword evidence="2" id="KW-0460">Magnesium</keyword>
<dbReference type="Gene3D" id="3.40.120.10">
    <property type="entry name" value="Alpha-D-Glucose-1,6-Bisphosphate, subunit A, domain 3"/>
    <property type="match status" value="1"/>
</dbReference>
<dbReference type="Pfam" id="PF02880">
    <property type="entry name" value="PGM_PMM_III"/>
    <property type="match status" value="1"/>
</dbReference>
<protein>
    <recommendedName>
        <fullName evidence="5">Alpha-D-phosphohexomutase alpha/beta/alpha domain-containing protein</fullName>
    </recommendedName>
</protein>
<reference evidence="7" key="1">
    <citation type="journal article" date="2010" name="Nature">
        <title>The Amphimedon queenslandica genome and the evolution of animal complexity.</title>
        <authorList>
            <person name="Srivastava M."/>
            <person name="Simakov O."/>
            <person name="Chapman J."/>
            <person name="Fahey B."/>
            <person name="Gauthier M.E."/>
            <person name="Mitros T."/>
            <person name="Richards G.S."/>
            <person name="Conaco C."/>
            <person name="Dacre M."/>
            <person name="Hellsten U."/>
            <person name="Larroux C."/>
            <person name="Putnam N.H."/>
            <person name="Stanke M."/>
            <person name="Adamska M."/>
            <person name="Darling A."/>
            <person name="Degnan S.M."/>
            <person name="Oakley T.H."/>
            <person name="Plachetzki D.C."/>
            <person name="Zhai Y."/>
            <person name="Adamski M."/>
            <person name="Calcino A."/>
            <person name="Cummins S.F."/>
            <person name="Goodstein D.M."/>
            <person name="Harris C."/>
            <person name="Jackson D.J."/>
            <person name="Leys S.P."/>
            <person name="Shu S."/>
            <person name="Woodcroft B.J."/>
            <person name="Vervoort M."/>
            <person name="Kosik K.S."/>
            <person name="Manning G."/>
            <person name="Degnan B.M."/>
            <person name="Rokhsar D.S."/>
        </authorList>
    </citation>
    <scope>NUCLEOTIDE SEQUENCE [LARGE SCALE GENOMIC DNA]</scope>
</reference>
<evidence type="ECO:0000259" key="5">
    <source>
        <dbReference type="Pfam" id="PF02880"/>
    </source>
</evidence>
<keyword evidence="7" id="KW-1185">Reference proteome</keyword>
<accession>A0AAN0JPQ2</accession>
<feature type="signal peptide" evidence="4">
    <location>
        <begin position="1"/>
        <end position="20"/>
    </location>
</feature>
<dbReference type="GO" id="GO:0046872">
    <property type="term" value="F:metal ion binding"/>
    <property type="evidence" value="ECO:0007669"/>
    <property type="project" value="UniProtKB-KW"/>
</dbReference>
<dbReference type="GeneID" id="109587211"/>
<organism evidence="6 7">
    <name type="scientific">Amphimedon queenslandica</name>
    <name type="common">Sponge</name>
    <dbReference type="NCBI Taxonomy" id="400682"/>
    <lineage>
        <taxon>Eukaryota</taxon>
        <taxon>Metazoa</taxon>
        <taxon>Porifera</taxon>
        <taxon>Demospongiae</taxon>
        <taxon>Heteroscleromorpha</taxon>
        <taxon>Haplosclerida</taxon>
        <taxon>Niphatidae</taxon>
        <taxon>Amphimedon</taxon>
    </lineage>
</organism>
<dbReference type="InterPro" id="IPR005846">
    <property type="entry name" value="A-D-PHexomutase_a/b/a-III"/>
</dbReference>
<dbReference type="PANTHER" id="PTHR45745:SF1">
    <property type="entry name" value="PHOSPHOGLUCOMUTASE 2B-RELATED"/>
    <property type="match status" value="1"/>
</dbReference>
<dbReference type="Proteomes" id="UP000007879">
    <property type="component" value="Unassembled WGS sequence"/>
</dbReference>
<evidence type="ECO:0000313" key="6">
    <source>
        <dbReference type="EnsemblMetazoa" id="XP_019859006.1"/>
    </source>
</evidence>
<reference evidence="6" key="2">
    <citation type="submission" date="2024-06" db="UniProtKB">
        <authorList>
            <consortium name="EnsemblMetazoa"/>
        </authorList>
    </citation>
    <scope>IDENTIFICATION</scope>
</reference>
<evidence type="ECO:0000256" key="4">
    <source>
        <dbReference type="SAM" id="SignalP"/>
    </source>
</evidence>
<dbReference type="KEGG" id="aqu:109587211"/>
<evidence type="ECO:0000256" key="2">
    <source>
        <dbReference type="ARBA" id="ARBA00022842"/>
    </source>
</evidence>
<evidence type="ECO:0000256" key="3">
    <source>
        <dbReference type="ARBA" id="ARBA00023235"/>
    </source>
</evidence>
<dbReference type="EnsemblMetazoa" id="XM_020003447.1">
    <property type="protein sequence ID" value="XP_019859006.1"/>
    <property type="gene ID" value="LOC109587211"/>
</dbReference>
<proteinExistence type="predicted"/>
<dbReference type="PANTHER" id="PTHR45745">
    <property type="entry name" value="PHOSPHOMANNOMUTASE 45A"/>
    <property type="match status" value="1"/>
</dbReference>
<feature type="chain" id="PRO_5042977010" description="Alpha-D-phosphohexomutase alpha/beta/alpha domain-containing protein" evidence="4">
    <location>
        <begin position="21"/>
        <end position="185"/>
    </location>
</feature>
<name>A0AAN0JPQ2_AMPQE</name>
<feature type="domain" description="Alpha-D-phosphohexomutase alpha/beta/alpha" evidence="5">
    <location>
        <begin position="38"/>
        <end position="162"/>
    </location>
</feature>
<keyword evidence="1" id="KW-0479">Metal-binding</keyword>
<dbReference type="RefSeq" id="XP_019859006.1">
    <property type="nucleotide sequence ID" value="XM_020003447.1"/>
</dbReference>
<dbReference type="GO" id="GO:0006166">
    <property type="term" value="P:purine ribonucleoside salvage"/>
    <property type="evidence" value="ECO:0007669"/>
    <property type="project" value="TreeGrafter"/>
</dbReference>
<dbReference type="InterPro" id="IPR016055">
    <property type="entry name" value="A-D-PHexomutase_a/b/a-I/II/III"/>
</dbReference>
<sequence length="185" mass="20683">MVIQLLLLMILMLITGLAEKQPWNTNEGGRGNWRVFTGNEIGSMLGWWAMENFNKNYKNFDGSKVHLICSTVSSKLLRSIAKVEGIQFSETLTGFKWMGNLSHTLLEKGEEVLFAFEEAIGFMFGTAVLDEDGVSAAAVTGEMAAYFYSNGQAFSLLLENIYLKYGQVVSSNSYFICHSKEMIKD</sequence>